<dbReference type="SUPFAM" id="SSF56112">
    <property type="entry name" value="Protein kinase-like (PK-like)"/>
    <property type="match status" value="1"/>
</dbReference>
<keyword evidence="2" id="KW-1185">Reference proteome</keyword>
<dbReference type="STRING" id="1314782.A0A165UD15"/>
<proteinExistence type="predicted"/>
<name>A0A165UD15_9AGAM</name>
<gene>
    <name evidence="1" type="ORF">NEOLEDRAFT_948037</name>
</gene>
<dbReference type="EMBL" id="KV425559">
    <property type="protein sequence ID" value="KZT27970.1"/>
    <property type="molecule type" value="Genomic_DNA"/>
</dbReference>
<evidence type="ECO:0000313" key="2">
    <source>
        <dbReference type="Proteomes" id="UP000076761"/>
    </source>
</evidence>
<dbReference type="AlphaFoldDB" id="A0A165UD15"/>
<organism evidence="1 2">
    <name type="scientific">Neolentinus lepideus HHB14362 ss-1</name>
    <dbReference type="NCBI Taxonomy" id="1314782"/>
    <lineage>
        <taxon>Eukaryota</taxon>
        <taxon>Fungi</taxon>
        <taxon>Dikarya</taxon>
        <taxon>Basidiomycota</taxon>
        <taxon>Agaricomycotina</taxon>
        <taxon>Agaricomycetes</taxon>
        <taxon>Gloeophyllales</taxon>
        <taxon>Gloeophyllaceae</taxon>
        <taxon>Neolentinus</taxon>
    </lineage>
</organism>
<evidence type="ECO:0000313" key="1">
    <source>
        <dbReference type="EMBL" id="KZT27970.1"/>
    </source>
</evidence>
<dbReference type="InterPro" id="IPR011009">
    <property type="entry name" value="Kinase-like_dom_sf"/>
</dbReference>
<dbReference type="OrthoDB" id="2523749at2759"/>
<accession>A0A165UD15</accession>
<dbReference type="Proteomes" id="UP000076761">
    <property type="component" value="Unassembled WGS sequence"/>
</dbReference>
<evidence type="ECO:0008006" key="3">
    <source>
        <dbReference type="Google" id="ProtNLM"/>
    </source>
</evidence>
<reference evidence="1 2" key="1">
    <citation type="journal article" date="2016" name="Mol. Biol. Evol.">
        <title>Comparative Genomics of Early-Diverging Mushroom-Forming Fungi Provides Insights into the Origins of Lignocellulose Decay Capabilities.</title>
        <authorList>
            <person name="Nagy L.G."/>
            <person name="Riley R."/>
            <person name="Tritt A."/>
            <person name="Adam C."/>
            <person name="Daum C."/>
            <person name="Floudas D."/>
            <person name="Sun H."/>
            <person name="Yadav J.S."/>
            <person name="Pangilinan J."/>
            <person name="Larsson K.H."/>
            <person name="Matsuura K."/>
            <person name="Barry K."/>
            <person name="Labutti K."/>
            <person name="Kuo R."/>
            <person name="Ohm R.A."/>
            <person name="Bhattacharya S.S."/>
            <person name="Shirouzu T."/>
            <person name="Yoshinaga Y."/>
            <person name="Martin F.M."/>
            <person name="Grigoriev I.V."/>
            <person name="Hibbett D.S."/>
        </authorList>
    </citation>
    <scope>NUCLEOTIDE SEQUENCE [LARGE SCALE GENOMIC DNA]</scope>
    <source>
        <strain evidence="1 2">HHB14362 ss-1</strain>
    </source>
</reference>
<sequence length="234" mass="26734">MKSFINVHFSDVEDERPSTLKLTPRQGAKLHGDVYALKEIHRSRHSVVYRGTVAITEYPVVLKLAYTDDTVADLRKEVALYSHQLLGLQGTVVPACFGLYEESSGGTCTGCLVLEDCGDPPDVSLEDLPMRQRVVVLRNLQKLHWAGVQHDDYRRQNIVIRDGQIRVIDFNKTSPHSCECPIEIKRPMERPDVLDFKCWNLYVFCIDLSVWSPYIWAARVTLPRNTHPRKSLTT</sequence>
<protein>
    <recommendedName>
        <fullName evidence="3">Non-specific serine/threonine protein kinase</fullName>
    </recommendedName>
</protein>
<dbReference type="InParanoid" id="A0A165UD15"/>